<accession>A0A1M7ES10</accession>
<keyword evidence="7" id="KW-1185">Reference proteome</keyword>
<evidence type="ECO:0000313" key="6">
    <source>
        <dbReference type="EMBL" id="SHL94592.1"/>
    </source>
</evidence>
<protein>
    <submittedName>
        <fullName evidence="6">Transcriptional regulator, LysR family</fullName>
    </submittedName>
</protein>
<sequence>MRRLDLPPKLVQSFLAVLRMQSYTKAAQALNLTQPAVTQHVARLEDILGVSLIERRRGVVLPTEHAQVLLPDLERFERSVGLIFEKARAVAQSGQHTIQIATTTSMVATILAPAINSLKETGTDVFPIFKEVDDYRVYDMVRAGEVDFALTSMTGSDAELACIFLFQDRSCLVFPEGHALSGEGAVPVEDIVPYPLIRPPRGTAANHMIELIEKAYSVDFTFAAEASRIMTMEVLVRARLGLLILPALSAEVIAGAGLAFRPIATSIGARHSQLVHPIRKRQTALDALISRKVVETVDALVRRRPGLVSRNATPMPW</sequence>
<evidence type="ECO:0000256" key="3">
    <source>
        <dbReference type="ARBA" id="ARBA00023125"/>
    </source>
</evidence>
<reference evidence="6 7" key="1">
    <citation type="submission" date="2016-11" db="EMBL/GenBank/DDBJ databases">
        <authorList>
            <person name="Jaros S."/>
            <person name="Januszkiewicz K."/>
            <person name="Wedrychowicz H."/>
        </authorList>
    </citation>
    <scope>NUCLEOTIDE SEQUENCE [LARGE SCALE GENOMIC DNA]</scope>
    <source>
        <strain evidence="6 7">DSM 29589</strain>
    </source>
</reference>
<dbReference type="Gene3D" id="3.40.190.10">
    <property type="entry name" value="Periplasmic binding protein-like II"/>
    <property type="match status" value="2"/>
</dbReference>
<evidence type="ECO:0000313" key="7">
    <source>
        <dbReference type="Proteomes" id="UP000183974"/>
    </source>
</evidence>
<dbReference type="Gene3D" id="1.10.10.10">
    <property type="entry name" value="Winged helix-like DNA-binding domain superfamily/Winged helix DNA-binding domain"/>
    <property type="match status" value="1"/>
</dbReference>
<dbReference type="GO" id="GO:0003677">
    <property type="term" value="F:DNA binding"/>
    <property type="evidence" value="ECO:0007669"/>
    <property type="project" value="UniProtKB-KW"/>
</dbReference>
<dbReference type="InterPro" id="IPR036390">
    <property type="entry name" value="WH_DNA-bd_sf"/>
</dbReference>
<dbReference type="InterPro" id="IPR036388">
    <property type="entry name" value="WH-like_DNA-bd_sf"/>
</dbReference>
<keyword evidence="3" id="KW-0238">DNA-binding</keyword>
<evidence type="ECO:0000256" key="2">
    <source>
        <dbReference type="ARBA" id="ARBA00023015"/>
    </source>
</evidence>
<dbReference type="RefSeq" id="WP_073035290.1">
    <property type="nucleotide sequence ID" value="NZ_BMLR01000007.1"/>
</dbReference>
<comment type="similarity">
    <text evidence="1">Belongs to the LysR transcriptional regulatory family.</text>
</comment>
<proteinExistence type="inferred from homology"/>
<dbReference type="InterPro" id="IPR050950">
    <property type="entry name" value="HTH-type_LysR_regulators"/>
</dbReference>
<name>A0A1M7ES10_9RHOB</name>
<keyword evidence="4" id="KW-0804">Transcription</keyword>
<feature type="domain" description="HTH lysR-type" evidence="5">
    <location>
        <begin position="6"/>
        <end position="63"/>
    </location>
</feature>
<dbReference type="Proteomes" id="UP000183974">
    <property type="component" value="Unassembled WGS sequence"/>
</dbReference>
<dbReference type="SUPFAM" id="SSF46785">
    <property type="entry name" value="Winged helix' DNA-binding domain"/>
    <property type="match status" value="1"/>
</dbReference>
<dbReference type="Pfam" id="PF03466">
    <property type="entry name" value="LysR_substrate"/>
    <property type="match status" value="1"/>
</dbReference>
<dbReference type="STRING" id="337701.SAMN05444398_107190"/>
<dbReference type="OrthoDB" id="9811588at2"/>
<evidence type="ECO:0000259" key="5">
    <source>
        <dbReference type="PROSITE" id="PS50931"/>
    </source>
</evidence>
<dbReference type="PANTHER" id="PTHR30419:SF30">
    <property type="entry name" value="LYSR FAMILY TRANSCRIPTIONAL REGULATOR"/>
    <property type="match status" value="1"/>
</dbReference>
<dbReference type="GO" id="GO:0005829">
    <property type="term" value="C:cytosol"/>
    <property type="evidence" value="ECO:0007669"/>
    <property type="project" value="TreeGrafter"/>
</dbReference>
<organism evidence="6 7">
    <name type="scientific">Roseovarius pacificus</name>
    <dbReference type="NCBI Taxonomy" id="337701"/>
    <lineage>
        <taxon>Bacteria</taxon>
        <taxon>Pseudomonadati</taxon>
        <taxon>Pseudomonadota</taxon>
        <taxon>Alphaproteobacteria</taxon>
        <taxon>Rhodobacterales</taxon>
        <taxon>Roseobacteraceae</taxon>
        <taxon>Roseovarius</taxon>
    </lineage>
</organism>
<keyword evidence="2" id="KW-0805">Transcription regulation</keyword>
<dbReference type="PANTHER" id="PTHR30419">
    <property type="entry name" value="HTH-TYPE TRANSCRIPTIONAL REGULATOR YBHD"/>
    <property type="match status" value="1"/>
</dbReference>
<gene>
    <name evidence="6" type="ORF">SAMN05444398_107190</name>
</gene>
<dbReference type="Pfam" id="PF00126">
    <property type="entry name" value="HTH_1"/>
    <property type="match status" value="1"/>
</dbReference>
<dbReference type="SUPFAM" id="SSF53850">
    <property type="entry name" value="Periplasmic binding protein-like II"/>
    <property type="match status" value="1"/>
</dbReference>
<evidence type="ECO:0000256" key="1">
    <source>
        <dbReference type="ARBA" id="ARBA00009437"/>
    </source>
</evidence>
<evidence type="ECO:0000256" key="4">
    <source>
        <dbReference type="ARBA" id="ARBA00023163"/>
    </source>
</evidence>
<dbReference type="EMBL" id="FRBR01000007">
    <property type="protein sequence ID" value="SHL94592.1"/>
    <property type="molecule type" value="Genomic_DNA"/>
</dbReference>
<dbReference type="AlphaFoldDB" id="A0A1M7ES10"/>
<dbReference type="InterPro" id="IPR000847">
    <property type="entry name" value="LysR_HTH_N"/>
</dbReference>
<dbReference type="PROSITE" id="PS50931">
    <property type="entry name" value="HTH_LYSR"/>
    <property type="match status" value="1"/>
</dbReference>
<dbReference type="GO" id="GO:0003700">
    <property type="term" value="F:DNA-binding transcription factor activity"/>
    <property type="evidence" value="ECO:0007669"/>
    <property type="project" value="InterPro"/>
</dbReference>
<dbReference type="InterPro" id="IPR005119">
    <property type="entry name" value="LysR_subst-bd"/>
</dbReference>
<dbReference type="PRINTS" id="PR00039">
    <property type="entry name" value="HTHLYSR"/>
</dbReference>